<dbReference type="AlphaFoldDB" id="A0A6M7UHJ7"/>
<evidence type="ECO:0000259" key="4">
    <source>
        <dbReference type="PROSITE" id="PS01031"/>
    </source>
</evidence>
<proteinExistence type="inferred from homology"/>
<dbReference type="SUPFAM" id="SSF49764">
    <property type="entry name" value="HSP20-like chaperones"/>
    <property type="match status" value="1"/>
</dbReference>
<comment type="similarity">
    <text evidence="1 2">Belongs to the small heat shock protein (HSP20) family.</text>
</comment>
<feature type="region of interest" description="Disordered" evidence="3">
    <location>
        <begin position="1"/>
        <end position="27"/>
    </location>
</feature>
<keyword evidence="6" id="KW-1185">Reference proteome</keyword>
<accession>A0A6M7UHJ7</accession>
<dbReference type="Pfam" id="PF00011">
    <property type="entry name" value="HSP20"/>
    <property type="match status" value="1"/>
</dbReference>
<dbReference type="EMBL" id="CP033361">
    <property type="protein sequence ID" value="QKC75600.1"/>
    <property type="molecule type" value="Genomic_DNA"/>
</dbReference>
<dbReference type="PANTHER" id="PTHR11527">
    <property type="entry name" value="HEAT-SHOCK PROTEIN 20 FAMILY MEMBER"/>
    <property type="match status" value="1"/>
</dbReference>
<dbReference type="InterPro" id="IPR008978">
    <property type="entry name" value="HSP20-like_chaperone"/>
</dbReference>
<dbReference type="PROSITE" id="PS01031">
    <property type="entry name" value="SHSP"/>
    <property type="match status" value="1"/>
</dbReference>
<name>A0A6M7UHJ7_9HYPH</name>
<dbReference type="InterPro" id="IPR002068">
    <property type="entry name" value="A-crystallin/Hsp20_dom"/>
</dbReference>
<protein>
    <submittedName>
        <fullName evidence="5">Hsp20/alpha crystallin family protein</fullName>
    </submittedName>
</protein>
<dbReference type="Gene3D" id="2.60.40.790">
    <property type="match status" value="1"/>
</dbReference>
<organism evidence="5 6">
    <name type="scientific">Mesorhizobium erdmanii</name>
    <dbReference type="NCBI Taxonomy" id="1777866"/>
    <lineage>
        <taxon>Bacteria</taxon>
        <taxon>Pseudomonadati</taxon>
        <taxon>Pseudomonadota</taxon>
        <taxon>Alphaproteobacteria</taxon>
        <taxon>Hyphomicrobiales</taxon>
        <taxon>Phyllobacteriaceae</taxon>
        <taxon>Mesorhizobium</taxon>
    </lineage>
</organism>
<gene>
    <name evidence="5" type="ORF">EB233_08660</name>
</gene>
<evidence type="ECO:0000256" key="1">
    <source>
        <dbReference type="PROSITE-ProRule" id="PRU00285"/>
    </source>
</evidence>
<evidence type="ECO:0000256" key="2">
    <source>
        <dbReference type="RuleBase" id="RU003616"/>
    </source>
</evidence>
<dbReference type="InterPro" id="IPR031107">
    <property type="entry name" value="Small_HSP"/>
</dbReference>
<evidence type="ECO:0000256" key="3">
    <source>
        <dbReference type="SAM" id="MobiDB-lite"/>
    </source>
</evidence>
<dbReference type="Proteomes" id="UP000503339">
    <property type="component" value="Chromosome"/>
</dbReference>
<dbReference type="RefSeq" id="WP_064992339.1">
    <property type="nucleotide sequence ID" value="NZ_CP033361.1"/>
</dbReference>
<reference evidence="5 6" key="1">
    <citation type="submission" date="2018-10" db="EMBL/GenBank/DDBJ databases">
        <authorList>
            <person name="Perry B.J."/>
            <person name="Sullivan J.T."/>
            <person name="Murphy R.J.T."/>
            <person name="Ramsay J.P."/>
            <person name="Ronson C.W."/>
        </authorList>
    </citation>
    <scope>NUCLEOTIDE SEQUENCE [LARGE SCALE GENOMIC DNA]</scope>
    <source>
        <strain evidence="5 6">NZP2014</strain>
    </source>
</reference>
<dbReference type="KEGG" id="merd:EB233_08660"/>
<feature type="domain" description="SHSP" evidence="4">
    <location>
        <begin position="66"/>
        <end position="180"/>
    </location>
</feature>
<evidence type="ECO:0000313" key="6">
    <source>
        <dbReference type="Proteomes" id="UP000503339"/>
    </source>
</evidence>
<evidence type="ECO:0000313" key="5">
    <source>
        <dbReference type="EMBL" id="QKC75600.1"/>
    </source>
</evidence>
<sequence>MAEAATKLPVKSEKNAPAAPRSDNWMGPFESLRREVDRLFDDFHPFDFRLPSTRSLFSRDLPALRSDAWSVAPAMDLVEKSNGFEITAELPGIDEKNVDIKLTNRVLTIKGEKNEEKEEKEKDYYLSERRYGSFQRSFQLPEGVDADKIDASFTKGVLTVKLPKTAEAQKAEKKIAVKAA</sequence>
<dbReference type="CDD" id="cd06464">
    <property type="entry name" value="ACD_sHsps-like"/>
    <property type="match status" value="1"/>
</dbReference>